<feature type="region of interest" description="Disordered" evidence="7">
    <location>
        <begin position="1"/>
        <end position="43"/>
    </location>
</feature>
<dbReference type="InterPro" id="IPR000092">
    <property type="entry name" value="Polyprenyl_synt"/>
</dbReference>
<proteinExistence type="inferred from homology"/>
<keyword evidence="3 6" id="KW-0808">Transferase</keyword>
<dbReference type="InterPro" id="IPR033749">
    <property type="entry name" value="Polyprenyl_synt_CS"/>
</dbReference>
<dbReference type="GO" id="GO:0008299">
    <property type="term" value="P:isoprenoid biosynthetic process"/>
    <property type="evidence" value="ECO:0007669"/>
    <property type="project" value="InterPro"/>
</dbReference>
<evidence type="ECO:0000256" key="5">
    <source>
        <dbReference type="ARBA" id="ARBA00022842"/>
    </source>
</evidence>
<evidence type="ECO:0000256" key="6">
    <source>
        <dbReference type="RuleBase" id="RU004466"/>
    </source>
</evidence>
<comment type="similarity">
    <text evidence="2 6">Belongs to the FPP/GGPP synthase family.</text>
</comment>
<dbReference type="SFLD" id="SFLDS00005">
    <property type="entry name" value="Isoprenoid_Synthase_Type_I"/>
    <property type="match status" value="1"/>
</dbReference>
<protein>
    <submittedName>
        <fullName evidence="8">Geranylgeranyl diphosphate synthase, type I</fullName>
    </submittedName>
</protein>
<dbReference type="PANTHER" id="PTHR12001">
    <property type="entry name" value="GERANYLGERANYL PYROPHOSPHATE SYNTHASE"/>
    <property type="match status" value="1"/>
</dbReference>
<evidence type="ECO:0000256" key="2">
    <source>
        <dbReference type="ARBA" id="ARBA00006706"/>
    </source>
</evidence>
<dbReference type="AlphaFoldDB" id="A0A1I7AR03"/>
<dbReference type="PANTHER" id="PTHR12001:SF85">
    <property type="entry name" value="SHORT CHAIN ISOPRENYL DIPHOSPHATE SYNTHASE"/>
    <property type="match status" value="1"/>
</dbReference>
<evidence type="ECO:0000256" key="3">
    <source>
        <dbReference type="ARBA" id="ARBA00022679"/>
    </source>
</evidence>
<name>A0A1I7AR03_9ACTN</name>
<dbReference type="GO" id="GO:0046872">
    <property type="term" value="F:metal ion binding"/>
    <property type="evidence" value="ECO:0007669"/>
    <property type="project" value="UniProtKB-KW"/>
</dbReference>
<keyword evidence="4" id="KW-0479">Metal-binding</keyword>
<keyword evidence="9" id="KW-1185">Reference proteome</keyword>
<dbReference type="PROSITE" id="PS00723">
    <property type="entry name" value="POLYPRENYL_SYNTHASE_1"/>
    <property type="match status" value="1"/>
</dbReference>
<accession>A0A1I7AR03</accession>
<evidence type="ECO:0000313" key="9">
    <source>
        <dbReference type="Proteomes" id="UP000199546"/>
    </source>
</evidence>
<reference evidence="9" key="1">
    <citation type="submission" date="2016-10" db="EMBL/GenBank/DDBJ databases">
        <authorList>
            <person name="Varghese N."/>
            <person name="Submissions S."/>
        </authorList>
    </citation>
    <scope>NUCLEOTIDE SEQUENCE [LARGE SCALE GENOMIC DNA]</scope>
    <source>
        <strain evidence="9">DSM 46136</strain>
    </source>
</reference>
<sequence length="425" mass="44536">MRYRALPCIRPGTRGGRHPESDPEEEPVSRQPHPLDRTRATRWGDTGRVITGAAQRNPVVRALAPSLAAADLGRVRGAVSAALTGFLEEQRTTLAAMDPSLTPVVDEVCALADGGKRLRPAFAYWGWRGVTEDLGGPAEDDAAVLRAVAALEFVHASALVHDDVMDGALTRRGRPATHVGFATRHGDGGLSGDGDTFGIGAAILVGDLALVWSDELLRRSGISGPALTRARSVWDTMRTEVTAGQYLDLLRAAGGLPGAQGALTVARYKSAGYTVQRPLQLGAAIAGAGPRAADVYTAIGLPLGEAFQLRDDVLGVFGDPTVTGKSADDDLREGKQTLLIALAEEEADDAGRRLLREALGDPDAGEEQFSALRTLIEVTGARARVEERIAERTATARGAIADAPIADEARAALDALAVAATSRTA</sequence>
<dbReference type="Pfam" id="PF00348">
    <property type="entry name" value="polyprenyl_synt"/>
    <property type="match status" value="1"/>
</dbReference>
<evidence type="ECO:0000256" key="7">
    <source>
        <dbReference type="SAM" id="MobiDB-lite"/>
    </source>
</evidence>
<evidence type="ECO:0000256" key="4">
    <source>
        <dbReference type="ARBA" id="ARBA00022723"/>
    </source>
</evidence>
<dbReference type="STRING" id="1296565.SAMN05660657_02982"/>
<dbReference type="InterPro" id="IPR008949">
    <property type="entry name" value="Isoprenoid_synthase_dom_sf"/>
</dbReference>
<comment type="cofactor">
    <cofactor evidence="1">
        <name>Mg(2+)</name>
        <dbReference type="ChEBI" id="CHEBI:18420"/>
    </cofactor>
</comment>
<dbReference type="Gene3D" id="1.10.600.10">
    <property type="entry name" value="Farnesyl Diphosphate Synthase"/>
    <property type="match status" value="1"/>
</dbReference>
<gene>
    <name evidence="8" type="ORF">SAMN05660657_02982</name>
</gene>
<organism evidence="8 9">
    <name type="scientific">Geodermatophilus amargosae</name>
    <dbReference type="NCBI Taxonomy" id="1296565"/>
    <lineage>
        <taxon>Bacteria</taxon>
        <taxon>Bacillati</taxon>
        <taxon>Actinomycetota</taxon>
        <taxon>Actinomycetes</taxon>
        <taxon>Geodermatophilales</taxon>
        <taxon>Geodermatophilaceae</taxon>
        <taxon>Geodermatophilus</taxon>
    </lineage>
</organism>
<dbReference type="SUPFAM" id="SSF48576">
    <property type="entry name" value="Terpenoid synthases"/>
    <property type="match status" value="1"/>
</dbReference>
<evidence type="ECO:0000256" key="1">
    <source>
        <dbReference type="ARBA" id="ARBA00001946"/>
    </source>
</evidence>
<dbReference type="Proteomes" id="UP000199546">
    <property type="component" value="Unassembled WGS sequence"/>
</dbReference>
<dbReference type="PROSITE" id="PS00444">
    <property type="entry name" value="POLYPRENYL_SYNTHASE_2"/>
    <property type="match status" value="1"/>
</dbReference>
<dbReference type="GO" id="GO:0004659">
    <property type="term" value="F:prenyltransferase activity"/>
    <property type="evidence" value="ECO:0007669"/>
    <property type="project" value="InterPro"/>
</dbReference>
<evidence type="ECO:0000313" key="8">
    <source>
        <dbReference type="EMBL" id="SFT77362.1"/>
    </source>
</evidence>
<dbReference type="EMBL" id="FPBA01000010">
    <property type="protein sequence ID" value="SFT77362.1"/>
    <property type="molecule type" value="Genomic_DNA"/>
</dbReference>
<dbReference type="CDD" id="cd00685">
    <property type="entry name" value="Trans_IPPS_HT"/>
    <property type="match status" value="1"/>
</dbReference>
<keyword evidence="5" id="KW-0460">Magnesium</keyword>